<name>A0A4Q0T5E1_9BACT</name>
<evidence type="ECO:0000259" key="7">
    <source>
        <dbReference type="Pfam" id="PF01120"/>
    </source>
</evidence>
<dbReference type="InterPro" id="IPR008979">
    <property type="entry name" value="Galactose-bd-like_sf"/>
</dbReference>
<dbReference type="InterPro" id="IPR057739">
    <property type="entry name" value="Glyco_hydro_29_N"/>
</dbReference>
<dbReference type="EC" id="3.2.1.51" evidence="2"/>
<comment type="similarity">
    <text evidence="1">Belongs to the glycosyl hydrolase 29 family.</text>
</comment>
<feature type="signal peptide" evidence="6">
    <location>
        <begin position="1"/>
        <end position="33"/>
    </location>
</feature>
<dbReference type="PANTHER" id="PTHR10030:SF37">
    <property type="entry name" value="ALPHA-L-FUCOSIDASE-RELATED"/>
    <property type="match status" value="1"/>
</dbReference>
<protein>
    <recommendedName>
        <fullName evidence="2">alpha-L-fucosidase</fullName>
        <ecNumber evidence="2">3.2.1.51</ecNumber>
    </recommendedName>
</protein>
<evidence type="ECO:0000256" key="1">
    <source>
        <dbReference type="ARBA" id="ARBA00007951"/>
    </source>
</evidence>
<dbReference type="SUPFAM" id="SSF49785">
    <property type="entry name" value="Galactose-binding domain-like"/>
    <property type="match status" value="1"/>
</dbReference>
<proteinExistence type="inferred from homology"/>
<sequence length="558" mass="61214">MRRRQLLSRFAQVGFASALRGALPSAIAGSAFAAGVGPVALPSRDQIAWQDLELGMFVHFAPNTWQDVESDDLSTPLSAIDPKELDTDQWARTALSFGAKYIVFVAKHQGGFCMWQTQTTEYSIRNTPWKAGKGDVLAEVSVSCRKYGLKLGVYVCPRDDHFGAKTGGICKTPELQAKYNAMYREQWTEVLSRYGEMVEVWFDGSTATPVTDLLRKYQPHAMVFQGPAATIRWVGNENGFAPNPCWNGIDRADAKTGTATSLNSDPDGDVWMPSEVDVSIRRPDWFWSTKNASKVLTPDQLLSVYYRSVGRGAQLLLNIPADRHGLLPDEDCASAKAFGLAIRDRFTTPVARTVGSGTTVTLSLGSAKRVDTIVLQEDTAKGERVRSYRIEGRSDGTWRSLGEGTSIGHKRIQPVEPITVDALRLITVKSARVPFLRSFAAFNTNVAPPSDWNAAPKIWASNLAGNWKDGAFSLDLTSKIDAAAQYRLRFVPSSGAVTDLKDLVLKLHDVSEPDLLKRVKGKNDEIILNITEVGESVRFSGRVEGADSGEILLQKLQG</sequence>
<dbReference type="AlphaFoldDB" id="A0A4Q0T5E1"/>
<dbReference type="Gene3D" id="3.20.20.80">
    <property type="entry name" value="Glycosidases"/>
    <property type="match status" value="1"/>
</dbReference>
<evidence type="ECO:0000313" key="8">
    <source>
        <dbReference type="EMBL" id="RXH57840.1"/>
    </source>
</evidence>
<dbReference type="SUPFAM" id="SSF51445">
    <property type="entry name" value="(Trans)glycosidases"/>
    <property type="match status" value="1"/>
</dbReference>
<organism evidence="8 9">
    <name type="scientific">Granulicella sibirica</name>
    <dbReference type="NCBI Taxonomy" id="2479048"/>
    <lineage>
        <taxon>Bacteria</taxon>
        <taxon>Pseudomonadati</taxon>
        <taxon>Acidobacteriota</taxon>
        <taxon>Terriglobia</taxon>
        <taxon>Terriglobales</taxon>
        <taxon>Acidobacteriaceae</taxon>
        <taxon>Granulicella</taxon>
    </lineage>
</organism>
<feature type="chain" id="PRO_5020793906" description="alpha-L-fucosidase" evidence="6">
    <location>
        <begin position="34"/>
        <end position="558"/>
    </location>
</feature>
<dbReference type="InterPro" id="IPR000933">
    <property type="entry name" value="Glyco_hydro_29"/>
</dbReference>
<keyword evidence="3 6" id="KW-0732">Signal</keyword>
<evidence type="ECO:0000256" key="5">
    <source>
        <dbReference type="ARBA" id="ARBA00023295"/>
    </source>
</evidence>
<comment type="caution">
    <text evidence="8">The sequence shown here is derived from an EMBL/GenBank/DDBJ whole genome shotgun (WGS) entry which is preliminary data.</text>
</comment>
<reference evidence="9" key="2">
    <citation type="submission" date="2019-02" db="EMBL/GenBank/DDBJ databases">
        <title>Granulicella sibirica sp. nov., a psychrotolerant acidobacterium isolated from an organic soil layer in forested tundra, West Siberia.</title>
        <authorList>
            <person name="Oshkin I.Y."/>
            <person name="Kulichevskaya I.S."/>
            <person name="Rijpstra W.I.C."/>
            <person name="Sinninghe Damste J.S."/>
            <person name="Rakitin A.L."/>
            <person name="Ravin N.V."/>
            <person name="Dedysh S.N."/>
        </authorList>
    </citation>
    <scope>NUCLEOTIDE SEQUENCE [LARGE SCALE GENOMIC DNA]</scope>
    <source>
        <strain evidence="9">AF10</strain>
    </source>
</reference>
<reference evidence="8 9" key="1">
    <citation type="submission" date="2018-11" db="EMBL/GenBank/DDBJ databases">
        <authorList>
            <person name="Mardanov A.V."/>
            <person name="Ravin N.V."/>
            <person name="Dedysh S.N."/>
        </authorList>
    </citation>
    <scope>NUCLEOTIDE SEQUENCE [LARGE SCALE GENOMIC DNA]</scope>
    <source>
        <strain evidence="8 9">AF10</strain>
    </source>
</reference>
<dbReference type="GO" id="GO:0004560">
    <property type="term" value="F:alpha-L-fucosidase activity"/>
    <property type="evidence" value="ECO:0007669"/>
    <property type="project" value="InterPro"/>
</dbReference>
<dbReference type="RefSeq" id="WP_128911948.1">
    <property type="nucleotide sequence ID" value="NZ_RDSM01000001.1"/>
</dbReference>
<dbReference type="Gene3D" id="2.60.120.260">
    <property type="entry name" value="Galactose-binding domain-like"/>
    <property type="match status" value="1"/>
</dbReference>
<dbReference type="OrthoDB" id="107551at2"/>
<keyword evidence="5" id="KW-0326">Glycosidase</keyword>
<keyword evidence="9" id="KW-1185">Reference proteome</keyword>
<gene>
    <name evidence="8" type="ORF">GRAN_1150</name>
</gene>
<evidence type="ECO:0000256" key="2">
    <source>
        <dbReference type="ARBA" id="ARBA00012662"/>
    </source>
</evidence>
<dbReference type="InterPro" id="IPR017853">
    <property type="entry name" value="GH"/>
</dbReference>
<accession>A0A4Q0T5E1</accession>
<evidence type="ECO:0000256" key="3">
    <source>
        <dbReference type="ARBA" id="ARBA00022729"/>
    </source>
</evidence>
<dbReference type="GO" id="GO:0016139">
    <property type="term" value="P:glycoside catabolic process"/>
    <property type="evidence" value="ECO:0007669"/>
    <property type="project" value="TreeGrafter"/>
</dbReference>
<dbReference type="PANTHER" id="PTHR10030">
    <property type="entry name" value="ALPHA-L-FUCOSIDASE"/>
    <property type="match status" value="1"/>
</dbReference>
<dbReference type="Pfam" id="PF01120">
    <property type="entry name" value="Alpha_L_fucos"/>
    <property type="match status" value="1"/>
</dbReference>
<evidence type="ECO:0000313" key="9">
    <source>
        <dbReference type="Proteomes" id="UP000289437"/>
    </source>
</evidence>
<evidence type="ECO:0000256" key="6">
    <source>
        <dbReference type="SAM" id="SignalP"/>
    </source>
</evidence>
<dbReference type="GO" id="GO:0006004">
    <property type="term" value="P:fucose metabolic process"/>
    <property type="evidence" value="ECO:0007669"/>
    <property type="project" value="TreeGrafter"/>
</dbReference>
<keyword evidence="4" id="KW-0378">Hydrolase</keyword>
<dbReference type="Proteomes" id="UP000289437">
    <property type="component" value="Unassembled WGS sequence"/>
</dbReference>
<dbReference type="EMBL" id="RDSM01000001">
    <property type="protein sequence ID" value="RXH57840.1"/>
    <property type="molecule type" value="Genomic_DNA"/>
</dbReference>
<feature type="domain" description="Glycoside hydrolase family 29 N-terminal" evidence="7">
    <location>
        <begin position="81"/>
        <end position="338"/>
    </location>
</feature>
<dbReference type="SMART" id="SM00812">
    <property type="entry name" value="Alpha_L_fucos"/>
    <property type="match status" value="1"/>
</dbReference>
<dbReference type="GO" id="GO:0005764">
    <property type="term" value="C:lysosome"/>
    <property type="evidence" value="ECO:0007669"/>
    <property type="project" value="TreeGrafter"/>
</dbReference>
<evidence type="ECO:0000256" key="4">
    <source>
        <dbReference type="ARBA" id="ARBA00022801"/>
    </source>
</evidence>